<gene>
    <name evidence="1" type="ORF">DFH08DRAFT_724216</name>
</gene>
<organism evidence="1 2">
    <name type="scientific">Mycena albidolilacea</name>
    <dbReference type="NCBI Taxonomy" id="1033008"/>
    <lineage>
        <taxon>Eukaryota</taxon>
        <taxon>Fungi</taxon>
        <taxon>Dikarya</taxon>
        <taxon>Basidiomycota</taxon>
        <taxon>Agaricomycotina</taxon>
        <taxon>Agaricomycetes</taxon>
        <taxon>Agaricomycetidae</taxon>
        <taxon>Agaricales</taxon>
        <taxon>Marasmiineae</taxon>
        <taxon>Mycenaceae</taxon>
        <taxon>Mycena</taxon>
    </lineage>
</organism>
<reference evidence="1" key="1">
    <citation type="submission" date="2023-03" db="EMBL/GenBank/DDBJ databases">
        <title>Massive genome expansion in bonnet fungi (Mycena s.s.) driven by repeated elements and novel gene families across ecological guilds.</title>
        <authorList>
            <consortium name="Lawrence Berkeley National Laboratory"/>
            <person name="Harder C.B."/>
            <person name="Miyauchi S."/>
            <person name="Viragh M."/>
            <person name="Kuo A."/>
            <person name="Thoen E."/>
            <person name="Andreopoulos B."/>
            <person name="Lu D."/>
            <person name="Skrede I."/>
            <person name="Drula E."/>
            <person name="Henrissat B."/>
            <person name="Morin E."/>
            <person name="Kohler A."/>
            <person name="Barry K."/>
            <person name="LaButti K."/>
            <person name="Morin E."/>
            <person name="Salamov A."/>
            <person name="Lipzen A."/>
            <person name="Mereny Z."/>
            <person name="Hegedus B."/>
            <person name="Baldrian P."/>
            <person name="Stursova M."/>
            <person name="Weitz H."/>
            <person name="Taylor A."/>
            <person name="Grigoriev I.V."/>
            <person name="Nagy L.G."/>
            <person name="Martin F."/>
            <person name="Kauserud H."/>
        </authorList>
    </citation>
    <scope>NUCLEOTIDE SEQUENCE</scope>
    <source>
        <strain evidence="1">CBHHK002</strain>
    </source>
</reference>
<name>A0AAD7E7A1_9AGAR</name>
<dbReference type="EMBL" id="JARIHO010000133">
    <property type="protein sequence ID" value="KAJ7301507.1"/>
    <property type="molecule type" value="Genomic_DNA"/>
</dbReference>
<dbReference type="Proteomes" id="UP001218218">
    <property type="component" value="Unassembled WGS sequence"/>
</dbReference>
<sequence>LVHTIVEGETQHNEWTKIKHVPQEHIVAVNLYPDTTPSLYSSPSPSYVLLPNPTATVTVSAAS</sequence>
<accession>A0AAD7E7A1</accession>
<dbReference type="AlphaFoldDB" id="A0AAD7E7A1"/>
<feature type="non-terminal residue" evidence="1">
    <location>
        <position position="1"/>
    </location>
</feature>
<proteinExistence type="predicted"/>
<protein>
    <submittedName>
        <fullName evidence="1">Uncharacterized protein</fullName>
    </submittedName>
</protein>
<evidence type="ECO:0000313" key="2">
    <source>
        <dbReference type="Proteomes" id="UP001218218"/>
    </source>
</evidence>
<evidence type="ECO:0000313" key="1">
    <source>
        <dbReference type="EMBL" id="KAJ7301507.1"/>
    </source>
</evidence>
<keyword evidence="2" id="KW-1185">Reference proteome</keyword>
<comment type="caution">
    <text evidence="1">The sequence shown here is derived from an EMBL/GenBank/DDBJ whole genome shotgun (WGS) entry which is preliminary data.</text>
</comment>